<protein>
    <recommendedName>
        <fullName evidence="10">tRNA modification GTPase MnmE</fullName>
        <ecNumber evidence="10">3.6.-.-</ecNumber>
    </recommendedName>
</protein>
<dbReference type="InterPro" id="IPR027368">
    <property type="entry name" value="MnmE_dom2"/>
</dbReference>
<keyword evidence="2 10" id="KW-0963">Cytoplasm</keyword>
<dbReference type="Pfam" id="PF10396">
    <property type="entry name" value="TrmE_N"/>
    <property type="match status" value="1"/>
</dbReference>
<dbReference type="GO" id="GO:0030488">
    <property type="term" value="P:tRNA methylation"/>
    <property type="evidence" value="ECO:0007669"/>
    <property type="project" value="TreeGrafter"/>
</dbReference>
<dbReference type="NCBIfam" id="NF003661">
    <property type="entry name" value="PRK05291.1-3"/>
    <property type="match status" value="1"/>
</dbReference>
<dbReference type="InterPro" id="IPR005225">
    <property type="entry name" value="Small_GTP-bd"/>
</dbReference>
<dbReference type="InterPro" id="IPR031168">
    <property type="entry name" value="G_TrmE"/>
</dbReference>
<feature type="binding site" evidence="10">
    <location>
        <position position="232"/>
    </location>
    <ligand>
        <name>K(+)</name>
        <dbReference type="ChEBI" id="CHEBI:29103"/>
    </ligand>
</feature>
<evidence type="ECO:0000313" key="13">
    <source>
        <dbReference type="EMBL" id="RIH99629.1"/>
    </source>
</evidence>
<evidence type="ECO:0000256" key="3">
    <source>
        <dbReference type="ARBA" id="ARBA00022694"/>
    </source>
</evidence>
<feature type="binding site" evidence="10">
    <location>
        <position position="87"/>
    </location>
    <ligand>
        <name>(6S)-5-formyl-5,6,7,8-tetrahydrofolate</name>
        <dbReference type="ChEBI" id="CHEBI:57457"/>
    </ligand>
</feature>
<evidence type="ECO:0000256" key="5">
    <source>
        <dbReference type="ARBA" id="ARBA00022741"/>
    </source>
</evidence>
<keyword evidence="9 10" id="KW-0342">GTP-binding</keyword>
<dbReference type="GO" id="GO:0042802">
    <property type="term" value="F:identical protein binding"/>
    <property type="evidence" value="ECO:0007669"/>
    <property type="project" value="UniProtKB-ARBA"/>
</dbReference>
<gene>
    <name evidence="10 13" type="primary">mnmE</name>
    <name evidence="10" type="synonym">trmE</name>
    <name evidence="13" type="ORF">B9J77_04965</name>
</gene>
<dbReference type="InterPro" id="IPR018948">
    <property type="entry name" value="GTP-bd_TrmE_N"/>
</dbReference>
<comment type="caution">
    <text evidence="13">The sequence shown here is derived from an EMBL/GenBank/DDBJ whole genome shotgun (WGS) entry which is preliminary data.</text>
</comment>
<dbReference type="InterPro" id="IPR027417">
    <property type="entry name" value="P-loop_NTPase"/>
</dbReference>
<comment type="caution">
    <text evidence="10">Lacks conserved residue(s) required for the propagation of feature annotation.</text>
</comment>
<comment type="subcellular location">
    <subcellularLocation>
        <location evidence="10">Cytoplasm</location>
    </subcellularLocation>
</comment>
<feature type="binding site" evidence="10">
    <location>
        <position position="257"/>
    </location>
    <ligand>
        <name>Mg(2+)</name>
        <dbReference type="ChEBI" id="CHEBI:18420"/>
    </ligand>
</feature>
<feature type="binding site" evidence="10">
    <location>
        <position position="24"/>
    </location>
    <ligand>
        <name>(6S)-5-formyl-5,6,7,8-tetrahydrofolate</name>
        <dbReference type="ChEBI" id="CHEBI:57457"/>
    </ligand>
</feature>
<evidence type="ECO:0000256" key="2">
    <source>
        <dbReference type="ARBA" id="ARBA00022490"/>
    </source>
</evidence>
<comment type="subunit">
    <text evidence="10">Homodimer. Heterotetramer of two MnmE and two MnmG subunits.</text>
</comment>
<feature type="domain" description="TrmE-type G" evidence="12">
    <location>
        <begin position="222"/>
        <end position="379"/>
    </location>
</feature>
<dbReference type="GO" id="GO:0005829">
    <property type="term" value="C:cytosol"/>
    <property type="evidence" value="ECO:0007669"/>
    <property type="project" value="TreeGrafter"/>
</dbReference>
<evidence type="ECO:0000256" key="10">
    <source>
        <dbReference type="HAMAP-Rule" id="MF_00379"/>
    </source>
</evidence>
<dbReference type="PANTHER" id="PTHR42714:SF2">
    <property type="entry name" value="TRNA MODIFICATION GTPASE GTPBP3, MITOCHONDRIAL"/>
    <property type="match status" value="1"/>
</dbReference>
<dbReference type="Proteomes" id="UP000266287">
    <property type="component" value="Unassembled WGS sequence"/>
</dbReference>
<keyword evidence="8 10" id="KW-0630">Potassium</keyword>
<dbReference type="Gene3D" id="3.40.50.300">
    <property type="entry name" value="P-loop containing nucleotide triphosphate hydrolases"/>
    <property type="match status" value="1"/>
</dbReference>
<dbReference type="NCBIfam" id="TIGR00231">
    <property type="entry name" value="small_GTP"/>
    <property type="match status" value="1"/>
</dbReference>
<reference evidence="13 14" key="1">
    <citation type="submission" date="2018-08" db="EMBL/GenBank/DDBJ databases">
        <title>Draft genome of candidate division NPL-UPA2 bacterium Unc8 that adapted to ultra-basic serpentinizing groundwater.</title>
        <authorList>
            <person name="Ishii S."/>
            <person name="Suzuki S."/>
            <person name="Nealson K.H."/>
        </authorList>
    </citation>
    <scope>NUCLEOTIDE SEQUENCE [LARGE SCALE GENOMIC DNA]</scope>
    <source>
        <strain evidence="13">Unc8</strain>
    </source>
</reference>
<dbReference type="Gene3D" id="1.20.120.430">
    <property type="entry name" value="tRNA modification GTPase MnmE domain 2"/>
    <property type="match status" value="1"/>
</dbReference>
<evidence type="ECO:0000313" key="14">
    <source>
        <dbReference type="Proteomes" id="UP000266287"/>
    </source>
</evidence>
<dbReference type="InterPro" id="IPR027266">
    <property type="entry name" value="TrmE/GcvT-like"/>
</dbReference>
<feature type="binding site" evidence="10">
    <location>
        <position position="251"/>
    </location>
    <ligand>
        <name>K(+)</name>
        <dbReference type="ChEBI" id="CHEBI:29103"/>
    </ligand>
</feature>
<dbReference type="CDD" id="cd14858">
    <property type="entry name" value="TrmE_N"/>
    <property type="match status" value="1"/>
</dbReference>
<dbReference type="InterPro" id="IPR006073">
    <property type="entry name" value="GTP-bd"/>
</dbReference>
<dbReference type="EC" id="3.6.-.-" evidence="10"/>
<dbReference type="Pfam" id="PF01926">
    <property type="entry name" value="MMR_HSR1"/>
    <property type="match status" value="1"/>
</dbReference>
<feature type="binding site" evidence="10">
    <location>
        <position position="459"/>
    </location>
    <ligand>
        <name>(6S)-5-formyl-5,6,7,8-tetrahydrofolate</name>
        <dbReference type="ChEBI" id="CHEBI:57457"/>
    </ligand>
</feature>
<organism evidence="13 14">
    <name type="scientific">candidate division NPL-UPA2 bacterium Unc8</name>
    <dbReference type="NCBI Taxonomy" id="1980939"/>
    <lineage>
        <taxon>Bacteria</taxon>
    </lineage>
</organism>
<comment type="similarity">
    <text evidence="1 10 11">Belongs to the TRAFAC class TrmE-Era-EngA-EngB-Septin-like GTPase superfamily. TrmE GTPase family.</text>
</comment>
<dbReference type="GO" id="GO:0003924">
    <property type="term" value="F:GTPase activity"/>
    <property type="evidence" value="ECO:0007669"/>
    <property type="project" value="UniProtKB-UniRule"/>
</dbReference>
<feature type="binding site" evidence="10">
    <location>
        <position position="256"/>
    </location>
    <ligand>
        <name>K(+)</name>
        <dbReference type="ChEBI" id="CHEBI:29103"/>
    </ligand>
</feature>
<feature type="binding site" evidence="10">
    <location>
        <begin position="276"/>
        <end position="279"/>
    </location>
    <ligand>
        <name>GTP</name>
        <dbReference type="ChEBI" id="CHEBI:37565"/>
    </ligand>
</feature>
<feature type="binding site" evidence="10">
    <location>
        <position position="126"/>
    </location>
    <ligand>
        <name>(6S)-5-formyl-5,6,7,8-tetrahydrofolate</name>
        <dbReference type="ChEBI" id="CHEBI:57457"/>
    </ligand>
</feature>
<dbReference type="GO" id="GO:0005525">
    <property type="term" value="F:GTP binding"/>
    <property type="evidence" value="ECO:0007669"/>
    <property type="project" value="UniProtKB-UniRule"/>
</dbReference>
<dbReference type="Pfam" id="PF12631">
    <property type="entry name" value="MnmE_helical"/>
    <property type="match status" value="1"/>
</dbReference>
<dbReference type="GO" id="GO:0002098">
    <property type="term" value="P:tRNA wobble uridine modification"/>
    <property type="evidence" value="ECO:0007669"/>
    <property type="project" value="TreeGrafter"/>
</dbReference>
<dbReference type="EMBL" id="NDHY01000016">
    <property type="protein sequence ID" value="RIH99629.1"/>
    <property type="molecule type" value="Genomic_DNA"/>
</dbReference>
<dbReference type="AlphaFoldDB" id="A0A399FW19"/>
<keyword evidence="5 10" id="KW-0547">Nucleotide-binding</keyword>
<dbReference type="PROSITE" id="PS51709">
    <property type="entry name" value="G_TRME"/>
    <property type="match status" value="1"/>
</dbReference>
<dbReference type="PANTHER" id="PTHR42714">
    <property type="entry name" value="TRNA MODIFICATION GTPASE GTPBP3"/>
    <property type="match status" value="1"/>
</dbReference>
<comment type="function">
    <text evidence="10">Exhibits a very high intrinsic GTPase hydrolysis rate. Involved in the addition of a carboxymethylaminomethyl (cmnm) group at the wobble position (U34) of certain tRNAs, forming tRNA-cmnm(5)s(2)U34.</text>
</comment>
<dbReference type="FunFam" id="3.30.1360.120:FF:000003">
    <property type="entry name" value="tRNA modification GTPase MnmE"/>
    <property type="match status" value="1"/>
</dbReference>
<proteinExistence type="inferred from homology"/>
<name>A0A399FW19_UNCN2</name>
<dbReference type="GO" id="GO:0046872">
    <property type="term" value="F:metal ion binding"/>
    <property type="evidence" value="ECO:0007669"/>
    <property type="project" value="UniProtKB-KW"/>
</dbReference>
<evidence type="ECO:0000256" key="6">
    <source>
        <dbReference type="ARBA" id="ARBA00022801"/>
    </source>
</evidence>
<evidence type="ECO:0000256" key="1">
    <source>
        <dbReference type="ARBA" id="ARBA00011043"/>
    </source>
</evidence>
<dbReference type="HAMAP" id="MF_00379">
    <property type="entry name" value="GTPase_MnmE"/>
    <property type="match status" value="1"/>
</dbReference>
<accession>A0A399FW19</accession>
<keyword evidence="3 10" id="KW-0819">tRNA processing</keyword>
<dbReference type="Gene3D" id="3.30.1360.120">
    <property type="entry name" value="Probable tRNA modification gtpase trme, domain 1"/>
    <property type="match status" value="1"/>
</dbReference>
<dbReference type="PRINTS" id="PR00326">
    <property type="entry name" value="GTP1OBG"/>
</dbReference>
<dbReference type="CDD" id="cd04164">
    <property type="entry name" value="trmE"/>
    <property type="match status" value="1"/>
</dbReference>
<feature type="binding site" evidence="10">
    <location>
        <begin position="251"/>
        <end position="257"/>
    </location>
    <ligand>
        <name>GTP</name>
        <dbReference type="ChEBI" id="CHEBI:37565"/>
    </ligand>
</feature>
<feature type="binding site" evidence="10">
    <location>
        <position position="236"/>
    </location>
    <ligand>
        <name>Mg(2+)</name>
        <dbReference type="ChEBI" id="CHEBI:18420"/>
    </ligand>
</feature>
<dbReference type="NCBIfam" id="TIGR00450">
    <property type="entry name" value="mnmE_trmE_thdF"/>
    <property type="match status" value="1"/>
</dbReference>
<evidence type="ECO:0000259" key="12">
    <source>
        <dbReference type="PROSITE" id="PS51709"/>
    </source>
</evidence>
<dbReference type="SUPFAM" id="SSF52540">
    <property type="entry name" value="P-loop containing nucleoside triphosphate hydrolases"/>
    <property type="match status" value="1"/>
</dbReference>
<sequence length="459" mass="50308">MNEERETIVAISTSPGEGGIGIVRLSGSRSLTIADRIFKGKNGLKPSKASTHTLHYGCIASNGEVLDEVLLTVMRAPRTYTREDVVEINCHGGIILLKKVMELTLREGARLAQPGEFTKRAFLNGRIDLTQAEAVVEIIRAKTESGLRSALSQLWGEFSKRLKQVSEKLTELLAQVEASIDFPEEDIGTFSADKMAESIAKITSVLEELLATAKQSRLLREGITISLAGRPNVGKSTLLNSLLERERAIVTPLPGTTRDTIEEFLDIDGLPARLIDTAGIRKAKNLIDRESIRRTRLALREADLILFVLDGSTPLSGADTEIAEEVSKKKTLVVINKIDLPMRINKVRIFFSSEDIVSVSAKEGSGISDLKRAIVSLFRGVPSPEPAFLANLRHQTMLEKALRCLENAHSLLTTTAGEIPLELIAFELRDGLRSIGEVTGEVTTDDILNEIFSRFCIGK</sequence>
<comment type="cofactor">
    <cofactor evidence="10">
        <name>K(+)</name>
        <dbReference type="ChEBI" id="CHEBI:29103"/>
    </cofactor>
    <text evidence="10">Binds 1 potassium ion per subunit.</text>
</comment>
<keyword evidence="7 10" id="KW-0460">Magnesium</keyword>
<feature type="binding site" evidence="10">
    <location>
        <position position="253"/>
    </location>
    <ligand>
        <name>K(+)</name>
        <dbReference type="ChEBI" id="CHEBI:29103"/>
    </ligand>
</feature>
<evidence type="ECO:0000256" key="7">
    <source>
        <dbReference type="ARBA" id="ARBA00022842"/>
    </source>
</evidence>
<dbReference type="InterPro" id="IPR004520">
    <property type="entry name" value="GTPase_MnmE"/>
</dbReference>
<dbReference type="FunFam" id="3.40.50.300:FF:001376">
    <property type="entry name" value="tRNA modification GTPase MnmE"/>
    <property type="match status" value="1"/>
</dbReference>
<evidence type="ECO:0000256" key="11">
    <source>
        <dbReference type="RuleBase" id="RU003313"/>
    </source>
</evidence>
<evidence type="ECO:0000256" key="9">
    <source>
        <dbReference type="ARBA" id="ARBA00023134"/>
    </source>
</evidence>
<evidence type="ECO:0000256" key="4">
    <source>
        <dbReference type="ARBA" id="ARBA00022723"/>
    </source>
</evidence>
<evidence type="ECO:0000256" key="8">
    <source>
        <dbReference type="ARBA" id="ARBA00022958"/>
    </source>
</evidence>
<keyword evidence="6 10" id="KW-0378">Hydrolase</keyword>
<feature type="binding site" evidence="10">
    <location>
        <begin position="232"/>
        <end position="237"/>
    </location>
    <ligand>
        <name>GTP</name>
        <dbReference type="ChEBI" id="CHEBI:37565"/>
    </ligand>
</feature>
<keyword evidence="4 10" id="KW-0479">Metal-binding</keyword>
<dbReference type="InterPro" id="IPR025867">
    <property type="entry name" value="MnmE_helical"/>
</dbReference>